<sequence>MSANAFINPKLLGKKGIFEFKFFDIRFYNNLKRYLQLQFQKQFMLLEINFQKVQAMLQEMYFFWF</sequence>
<evidence type="ECO:0000313" key="1">
    <source>
        <dbReference type="EMBL" id="CAD8128481.1"/>
    </source>
</evidence>
<dbReference type="Proteomes" id="UP000692954">
    <property type="component" value="Unassembled WGS sequence"/>
</dbReference>
<evidence type="ECO:0000313" key="2">
    <source>
        <dbReference type="EMBL" id="CAD8128482.1"/>
    </source>
</evidence>
<accession>A0A8S1RIY4</accession>
<comment type="caution">
    <text evidence="1">The sequence shown here is derived from an EMBL/GenBank/DDBJ whole genome shotgun (WGS) entry which is preliminary data.</text>
</comment>
<organism evidence="1 3">
    <name type="scientific">Paramecium sonneborni</name>
    <dbReference type="NCBI Taxonomy" id="65129"/>
    <lineage>
        <taxon>Eukaryota</taxon>
        <taxon>Sar</taxon>
        <taxon>Alveolata</taxon>
        <taxon>Ciliophora</taxon>
        <taxon>Intramacronucleata</taxon>
        <taxon>Oligohymenophorea</taxon>
        <taxon>Peniculida</taxon>
        <taxon>Parameciidae</taxon>
        <taxon>Paramecium</taxon>
    </lineage>
</organism>
<proteinExistence type="predicted"/>
<keyword evidence="3" id="KW-1185">Reference proteome</keyword>
<dbReference type="EMBL" id="CAJJDN010000189">
    <property type="protein sequence ID" value="CAD8128482.1"/>
    <property type="molecule type" value="Genomic_DNA"/>
</dbReference>
<dbReference type="EMBL" id="CAJJDN010000189">
    <property type="protein sequence ID" value="CAD8128481.1"/>
    <property type="molecule type" value="Genomic_DNA"/>
</dbReference>
<name>A0A8S1RIY4_9CILI</name>
<dbReference type="AlphaFoldDB" id="A0A8S1RIY4"/>
<reference evidence="1" key="1">
    <citation type="submission" date="2021-01" db="EMBL/GenBank/DDBJ databases">
        <authorList>
            <consortium name="Genoscope - CEA"/>
            <person name="William W."/>
        </authorList>
    </citation>
    <scope>NUCLEOTIDE SEQUENCE</scope>
</reference>
<protein>
    <submittedName>
        <fullName evidence="1">Uncharacterized protein</fullName>
    </submittedName>
</protein>
<evidence type="ECO:0000313" key="3">
    <source>
        <dbReference type="Proteomes" id="UP000692954"/>
    </source>
</evidence>
<gene>
    <name evidence="1" type="ORF">PSON_ATCC_30995.1.T1890058</name>
    <name evidence="2" type="ORF">PSON_ATCC_30995.1.T1890060</name>
</gene>